<reference evidence="2 3" key="1">
    <citation type="journal article" date="2024" name="Front. Microbiol.">
        <title>Transcriptomic insights into the dominance of two phototrophs throughout the water column of a tropical hypersaline-alkaline crater lake (Dziani Dzaha, Mayotte).</title>
        <authorList>
            <person name="Duperron S."/>
            <person name="Halary S."/>
            <person name="Bouly J.-P."/>
            <person name="Roussel T."/>
            <person name="Hugoni M."/>
            <person name="Bruto M."/>
            <person name="Oger P."/>
            <person name="Duval C."/>
            <person name="Woo A."/>
            <person name="Jezequiel D."/>
            <person name="Ader M."/>
            <person name="Leboulanger C."/>
            <person name="Agogue H."/>
            <person name="Grossi V."/>
            <person name="Trousselier M."/>
            <person name="Bernard C."/>
        </authorList>
    </citation>
    <scope>NUCLEOTIDE SEQUENCE [LARGE SCALE GENOMIC DNA]</scope>
    <source>
        <strain evidence="2 3">PMC 851.14</strain>
    </source>
</reference>
<feature type="region of interest" description="Disordered" evidence="1">
    <location>
        <begin position="1"/>
        <end position="22"/>
    </location>
</feature>
<dbReference type="RefSeq" id="WP_368663147.1">
    <property type="nucleotide sequence ID" value="NZ_JBBWYZ010000014.1"/>
</dbReference>
<feature type="compositionally biased region" description="Basic and acidic residues" evidence="1">
    <location>
        <begin position="1"/>
        <end position="13"/>
    </location>
</feature>
<evidence type="ECO:0000313" key="3">
    <source>
        <dbReference type="Proteomes" id="UP001387447"/>
    </source>
</evidence>
<sequence>MSKPPEQIKHWNTEKSGTNTQHISKGDRIKFGVCSQAETTLKAAIIFFDREYLPDVN</sequence>
<evidence type="ECO:0000313" key="2">
    <source>
        <dbReference type="EMBL" id="MEK9513494.1"/>
    </source>
</evidence>
<dbReference type="Proteomes" id="UP001387447">
    <property type="component" value="Unassembled WGS sequence"/>
</dbReference>
<protein>
    <submittedName>
        <fullName evidence="2">Uncharacterized protein</fullName>
    </submittedName>
</protein>
<accession>A0ABU9ENH7</accession>
<keyword evidence="3" id="KW-1185">Reference proteome</keyword>
<comment type="caution">
    <text evidence="2">The sequence shown here is derived from an EMBL/GenBank/DDBJ whole genome shotgun (WGS) entry which is preliminary data.</text>
</comment>
<evidence type="ECO:0000256" key="1">
    <source>
        <dbReference type="SAM" id="MobiDB-lite"/>
    </source>
</evidence>
<organism evidence="2 3">
    <name type="scientific">Limnospira fusiformis PMC 851.14</name>
    <dbReference type="NCBI Taxonomy" id="2219512"/>
    <lineage>
        <taxon>Bacteria</taxon>
        <taxon>Bacillati</taxon>
        <taxon>Cyanobacteriota</taxon>
        <taxon>Cyanophyceae</taxon>
        <taxon>Oscillatoriophycideae</taxon>
        <taxon>Oscillatoriales</taxon>
        <taxon>Sirenicapillariaceae</taxon>
        <taxon>Limnospira</taxon>
    </lineage>
</organism>
<dbReference type="EMBL" id="JBBWYZ010000014">
    <property type="protein sequence ID" value="MEK9513494.1"/>
    <property type="molecule type" value="Genomic_DNA"/>
</dbReference>
<gene>
    <name evidence="2" type="ORF">AAEJ74_17900</name>
</gene>
<name>A0ABU9ENH7_LIMFS</name>
<proteinExistence type="predicted"/>